<reference evidence="7 8" key="1">
    <citation type="submission" date="2015-05" db="EMBL/GenBank/DDBJ databases">
        <title>Genome sequences of Pluralibacter gergoviae.</title>
        <authorList>
            <person name="Greninger A.L."/>
            <person name="Miller S."/>
        </authorList>
    </citation>
    <scope>NUCLEOTIDE SEQUENCE [LARGE SCALE GENOMIC DNA]</scope>
    <source>
        <strain evidence="7 8">JS81F13</strain>
    </source>
</reference>
<dbReference type="SUPFAM" id="SSF56112">
    <property type="entry name" value="Protein kinase-like (PK-like)"/>
    <property type="match status" value="1"/>
</dbReference>
<dbReference type="OrthoDB" id="179763at2"/>
<dbReference type="InterPro" id="IPR002575">
    <property type="entry name" value="Aminoglycoside_PTrfase"/>
</dbReference>
<comment type="similarity">
    <text evidence="5">Belongs to the thiamine kinase family.</text>
</comment>
<name>A0A0J5LBS9_PLUGE</name>
<dbReference type="PATRIC" id="fig|61647.15.peg.3143"/>
<sequence length="274" mass="31547">MPSPSSKLSRGALLSRYFPHYHVTAPPASAGLSGGSCIIARGGDRLVLRQHHDAAAPESHFRRQYRALRSLPASLAPRALGYYPGWMAVEYLPGEIPDALPAARELTALLLHLHRRPRFGWRIALLPLLEHYWQYSSPARRFPRWLRMLKRLRRRGEPQPLRLAPLHMDVHAGNIVRGAQGLRLIDWEYAGDGDIALELASVWTQNEQQRRALLAEYTRQASLEQGTLARQVRRWRPWVLMLMAGWYEYRWAQTGDRQFIALADDGWRQLTLKK</sequence>
<dbReference type="EMBL" id="LDZF01000003">
    <property type="protein sequence ID" value="KMK15789.1"/>
    <property type="molecule type" value="Genomic_DNA"/>
</dbReference>
<evidence type="ECO:0000313" key="7">
    <source>
        <dbReference type="EMBL" id="KMK15789.1"/>
    </source>
</evidence>
<evidence type="ECO:0000259" key="6">
    <source>
        <dbReference type="Pfam" id="PF01636"/>
    </source>
</evidence>
<dbReference type="eggNOG" id="COG0510">
    <property type="taxonomic scope" value="Bacteria"/>
</dbReference>
<keyword evidence="2 5" id="KW-0547">Nucleotide-binding</keyword>
<dbReference type="GO" id="GO:0019165">
    <property type="term" value="F:thiamine kinase activity"/>
    <property type="evidence" value="ECO:0007669"/>
    <property type="project" value="UniProtKB-UniRule"/>
</dbReference>
<keyword evidence="1 5" id="KW-0808">Transferase</keyword>
<gene>
    <name evidence="5 7" type="primary">thiK</name>
    <name evidence="7" type="ORF">ABW06_04050</name>
</gene>
<dbReference type="EC" id="2.7.1.89" evidence="5"/>
<dbReference type="HAMAP" id="MF_01604">
    <property type="entry name" value="Thiamine_kinase"/>
    <property type="match status" value="1"/>
</dbReference>
<dbReference type="STRING" id="61647.LG71_18865"/>
<dbReference type="InterPro" id="IPR014093">
    <property type="entry name" value="Thiamine_kinase"/>
</dbReference>
<dbReference type="Pfam" id="PF01636">
    <property type="entry name" value="APH"/>
    <property type="match status" value="1"/>
</dbReference>
<evidence type="ECO:0000256" key="4">
    <source>
        <dbReference type="ARBA" id="ARBA00022840"/>
    </source>
</evidence>
<dbReference type="GO" id="GO:0006772">
    <property type="term" value="P:thiamine metabolic process"/>
    <property type="evidence" value="ECO:0007669"/>
    <property type="project" value="InterPro"/>
</dbReference>
<dbReference type="Proteomes" id="UP000036196">
    <property type="component" value="Unassembled WGS sequence"/>
</dbReference>
<accession>A0A0J5LBS9</accession>
<dbReference type="Gene3D" id="3.90.1200.10">
    <property type="match status" value="1"/>
</dbReference>
<organism evidence="7 8">
    <name type="scientific">Pluralibacter gergoviae</name>
    <name type="common">Enterobacter gergoviae</name>
    <dbReference type="NCBI Taxonomy" id="61647"/>
    <lineage>
        <taxon>Bacteria</taxon>
        <taxon>Pseudomonadati</taxon>
        <taxon>Pseudomonadota</taxon>
        <taxon>Gammaproteobacteria</taxon>
        <taxon>Enterobacterales</taxon>
        <taxon>Enterobacteriaceae</taxon>
        <taxon>Pluralibacter</taxon>
    </lineage>
</organism>
<evidence type="ECO:0000256" key="5">
    <source>
        <dbReference type="HAMAP-Rule" id="MF_01604"/>
    </source>
</evidence>
<keyword evidence="3 5" id="KW-0418">Kinase</keyword>
<dbReference type="RefSeq" id="WP_048278250.1">
    <property type="nucleotide sequence ID" value="NZ_LDZF01000003.1"/>
</dbReference>
<dbReference type="GO" id="GO:0005524">
    <property type="term" value="F:ATP binding"/>
    <property type="evidence" value="ECO:0007669"/>
    <property type="project" value="UniProtKB-KW"/>
</dbReference>
<protein>
    <recommendedName>
        <fullName evidence="5">Thiamine kinase</fullName>
        <ecNumber evidence="5">2.7.1.89</ecNumber>
    </recommendedName>
</protein>
<dbReference type="InterPro" id="IPR011009">
    <property type="entry name" value="Kinase-like_dom_sf"/>
</dbReference>
<feature type="domain" description="Aminoglycoside phosphotransferase" evidence="6">
    <location>
        <begin position="42"/>
        <end position="225"/>
    </location>
</feature>
<evidence type="ECO:0000256" key="3">
    <source>
        <dbReference type="ARBA" id="ARBA00022777"/>
    </source>
</evidence>
<dbReference type="UniPathway" id="UPA00060">
    <property type="reaction ID" value="UER00596"/>
</dbReference>
<dbReference type="AlphaFoldDB" id="A0A0J5LBS9"/>
<keyword evidence="8" id="KW-1185">Reference proteome</keyword>
<evidence type="ECO:0000256" key="1">
    <source>
        <dbReference type="ARBA" id="ARBA00022679"/>
    </source>
</evidence>
<dbReference type="NCBIfam" id="NF007620">
    <property type="entry name" value="PRK10271.1"/>
    <property type="match status" value="1"/>
</dbReference>
<comment type="function">
    <text evidence="5">Catalyzes the phosphorylation of thiamine to thiamine phosphate.</text>
</comment>
<evidence type="ECO:0000256" key="2">
    <source>
        <dbReference type="ARBA" id="ARBA00022741"/>
    </source>
</evidence>
<comment type="caution">
    <text evidence="7">The sequence shown here is derived from an EMBL/GenBank/DDBJ whole genome shotgun (WGS) entry which is preliminary data.</text>
</comment>
<comment type="catalytic activity">
    <reaction evidence="5">
        <text>thiamine + ATP = thiamine phosphate + ADP + H(+)</text>
        <dbReference type="Rhea" id="RHEA:12012"/>
        <dbReference type="ChEBI" id="CHEBI:15378"/>
        <dbReference type="ChEBI" id="CHEBI:18385"/>
        <dbReference type="ChEBI" id="CHEBI:30616"/>
        <dbReference type="ChEBI" id="CHEBI:37575"/>
        <dbReference type="ChEBI" id="CHEBI:456216"/>
        <dbReference type="EC" id="2.7.1.89"/>
    </reaction>
</comment>
<comment type="pathway">
    <text evidence="5">Cofactor biosynthesis; thiamine diphosphate biosynthesis; thiamine phosphate from thiamine: step 1/1.</text>
</comment>
<proteinExistence type="inferred from homology"/>
<keyword evidence="4 5" id="KW-0067">ATP-binding</keyword>
<evidence type="ECO:0000313" key="8">
    <source>
        <dbReference type="Proteomes" id="UP000036196"/>
    </source>
</evidence>
<dbReference type="GO" id="GO:0009229">
    <property type="term" value="P:thiamine diphosphate biosynthetic process"/>
    <property type="evidence" value="ECO:0007669"/>
    <property type="project" value="UniProtKB-UniRule"/>
</dbReference>